<feature type="compositionally biased region" description="Basic residues" evidence="1">
    <location>
        <begin position="213"/>
        <end position="222"/>
    </location>
</feature>
<dbReference type="AlphaFoldDB" id="A0A5C5FLZ4"/>
<name>A0A5C5FLZ4_9BASI</name>
<dbReference type="Proteomes" id="UP000311382">
    <property type="component" value="Unassembled WGS sequence"/>
</dbReference>
<evidence type="ECO:0000313" key="2">
    <source>
        <dbReference type="EMBL" id="TNY17843.1"/>
    </source>
</evidence>
<protein>
    <submittedName>
        <fullName evidence="2">Uncharacterized protein</fullName>
    </submittedName>
</protein>
<proteinExistence type="predicted"/>
<feature type="region of interest" description="Disordered" evidence="1">
    <location>
        <begin position="306"/>
        <end position="344"/>
    </location>
</feature>
<sequence>MRVTRCMRPVLPSRPTCSCASCLCLRHRLDLAALGDEGDRPAARASEVRPRRCLSTASQPATSVLRSPVLLRLAKLCWPRFPENYALGREAREDVYMPCPETILLLAASRAGRDCRACNTAPSLRNNSEIAALSASRRYRQATRREGSTGLLSSPSGRSARCRKSSLRACAVRPTGPDPKGRGPGDGSCWLAPPCALQGRRRPGHACGGSSATRHRLVHKPRASCPTRSSREGSCTTQPVNTQGGSATEIDRAKGEPGTIISITTRTMQVHTLSGLGGDVDKTRRGSERAPRVNWVTVRRVGRSHARSLQSRKLQSLWRAAGRATRRRRTTVTGSSSRPRGSRP</sequence>
<comment type="caution">
    <text evidence="2">The sequence shown here is derived from an EMBL/GenBank/DDBJ whole genome shotgun (WGS) entry which is preliminary data.</text>
</comment>
<evidence type="ECO:0000313" key="3">
    <source>
        <dbReference type="Proteomes" id="UP000311382"/>
    </source>
</evidence>
<feature type="compositionally biased region" description="Polar residues" evidence="1">
    <location>
        <begin position="226"/>
        <end position="246"/>
    </location>
</feature>
<feature type="region of interest" description="Disordered" evidence="1">
    <location>
        <begin position="136"/>
        <end position="160"/>
    </location>
</feature>
<reference evidence="2 3" key="1">
    <citation type="submission" date="2019-03" db="EMBL/GenBank/DDBJ databases">
        <title>Rhodosporidium diobovatum UCD-FST 08-225 genome sequencing, assembly, and annotation.</title>
        <authorList>
            <person name="Fakankun I.U."/>
            <person name="Fristensky B."/>
            <person name="Levin D.B."/>
        </authorList>
    </citation>
    <scope>NUCLEOTIDE SEQUENCE [LARGE SCALE GENOMIC DNA]</scope>
    <source>
        <strain evidence="2 3">UCD-FST 08-225</strain>
    </source>
</reference>
<organism evidence="2 3">
    <name type="scientific">Rhodotorula diobovata</name>
    <dbReference type="NCBI Taxonomy" id="5288"/>
    <lineage>
        <taxon>Eukaryota</taxon>
        <taxon>Fungi</taxon>
        <taxon>Dikarya</taxon>
        <taxon>Basidiomycota</taxon>
        <taxon>Pucciniomycotina</taxon>
        <taxon>Microbotryomycetes</taxon>
        <taxon>Sporidiobolales</taxon>
        <taxon>Sporidiobolaceae</taxon>
        <taxon>Rhodotorula</taxon>
    </lineage>
</organism>
<accession>A0A5C5FLZ4</accession>
<gene>
    <name evidence="2" type="ORF">DMC30DRAFT_89393</name>
</gene>
<keyword evidence="3" id="KW-1185">Reference proteome</keyword>
<feature type="region of interest" description="Disordered" evidence="1">
    <location>
        <begin position="204"/>
        <end position="256"/>
    </location>
</feature>
<dbReference type="EMBL" id="SOZI01000172">
    <property type="protein sequence ID" value="TNY17843.1"/>
    <property type="molecule type" value="Genomic_DNA"/>
</dbReference>
<evidence type="ECO:0000256" key="1">
    <source>
        <dbReference type="SAM" id="MobiDB-lite"/>
    </source>
</evidence>
<feature type="compositionally biased region" description="Low complexity" evidence="1">
    <location>
        <begin position="331"/>
        <end position="344"/>
    </location>
</feature>